<evidence type="ECO:0000256" key="5">
    <source>
        <dbReference type="SAM" id="MobiDB-lite"/>
    </source>
</evidence>
<dbReference type="InterPro" id="IPR023333">
    <property type="entry name" value="Proteasome_suB-type"/>
</dbReference>
<accession>A0A6P5J659</accession>
<comment type="similarity">
    <text evidence="4">Belongs to the peptidase T1B family.</text>
</comment>
<gene>
    <name evidence="7" type="primary">PSMB9</name>
</gene>
<comment type="subcellular location">
    <subcellularLocation>
        <location evidence="4">Cytoplasm</location>
    </subcellularLocation>
    <subcellularLocation>
        <location evidence="4">Nucleus</location>
    </subcellularLocation>
</comment>
<dbReference type="PANTHER" id="PTHR32194">
    <property type="entry name" value="METALLOPROTEASE TLDD"/>
    <property type="match status" value="1"/>
</dbReference>
<dbReference type="Pfam" id="PF00227">
    <property type="entry name" value="Proteasome"/>
    <property type="match status" value="1"/>
</dbReference>
<evidence type="ECO:0000313" key="7">
    <source>
        <dbReference type="RefSeq" id="XP_020829807.1"/>
    </source>
</evidence>
<sequence length="310" mass="33655">PHLSNHYLNPTSSSVLGSEEPLPPTGPPQATASPVTKQISPKQVRSWTGRQTNTTEAPPGGKRSKEERGWRSIPRQKAGPGAERSNAQGEFLLWGPSRIRRSPYWSKRLEGQQRGIERGYGVGSPASRTKPKNTRESNPSPPFLRQPTTTITAVEFDGGVVVGSDSRVSAGAAVVNRVFNKLAPLHQPIYCALSGSAADAQAIADMATYQLELHGMELEEPPLVLPAANTVRNVTYKYQEELSAHLMVTGWDPYQGGQLLLWPWAGMAPVEGSSIWSPSQLPAPNRKSSWGRSYPSSMMNEASSHITPSL</sequence>
<dbReference type="InterPro" id="IPR029055">
    <property type="entry name" value="Ntn_hydrolases_N"/>
</dbReference>
<organism evidence="6 7">
    <name type="scientific">Phascolarctos cinereus</name>
    <name type="common">Koala</name>
    <dbReference type="NCBI Taxonomy" id="38626"/>
    <lineage>
        <taxon>Eukaryota</taxon>
        <taxon>Metazoa</taxon>
        <taxon>Chordata</taxon>
        <taxon>Craniata</taxon>
        <taxon>Vertebrata</taxon>
        <taxon>Euteleostomi</taxon>
        <taxon>Mammalia</taxon>
        <taxon>Metatheria</taxon>
        <taxon>Diprotodontia</taxon>
        <taxon>Phascolarctidae</taxon>
        <taxon>Phascolarctos</taxon>
    </lineage>
</organism>
<dbReference type="GeneID" id="110199347"/>
<dbReference type="GO" id="GO:0051603">
    <property type="term" value="P:proteolysis involved in protein catabolic process"/>
    <property type="evidence" value="ECO:0007669"/>
    <property type="project" value="InterPro"/>
</dbReference>
<feature type="region of interest" description="Disordered" evidence="5">
    <location>
        <begin position="110"/>
        <end position="146"/>
    </location>
</feature>
<keyword evidence="4" id="KW-0539">Nucleus</keyword>
<keyword evidence="3" id="KW-0865">Zymogen</keyword>
<evidence type="ECO:0000313" key="6">
    <source>
        <dbReference type="Proteomes" id="UP000515140"/>
    </source>
</evidence>
<comment type="function">
    <text evidence="4">Component of the proteasome, a multicatalytic proteinase complex which is characterized by its ability to cleave peptides with Arg, Phe, Tyr, Leu, and Glu adjacent to the leaving group at neutral or slightly basic pH. The proteasome has an ATP-dependent proteolytic activity.</text>
</comment>
<dbReference type="InParanoid" id="A0A6P5J659"/>
<protein>
    <recommendedName>
        <fullName evidence="4">Proteasome subunit beta</fullName>
    </recommendedName>
</protein>
<dbReference type="Proteomes" id="UP000515140">
    <property type="component" value="Unplaced"/>
</dbReference>
<name>A0A6P5J659_PHACI</name>
<keyword evidence="1 4" id="KW-0963">Cytoplasm</keyword>
<dbReference type="Gene3D" id="3.60.20.10">
    <property type="entry name" value="Glutamine Phosphoribosylpyrophosphate, subunit 1, domain 1"/>
    <property type="match status" value="1"/>
</dbReference>
<dbReference type="KEGG" id="pcw:110199347"/>
<dbReference type="SUPFAM" id="SSF56235">
    <property type="entry name" value="N-terminal nucleophile aminohydrolases (Ntn hydrolases)"/>
    <property type="match status" value="1"/>
</dbReference>
<dbReference type="PROSITE" id="PS00854">
    <property type="entry name" value="PROTEASOME_BETA_1"/>
    <property type="match status" value="1"/>
</dbReference>
<evidence type="ECO:0000256" key="2">
    <source>
        <dbReference type="ARBA" id="ARBA00022942"/>
    </source>
</evidence>
<keyword evidence="6" id="KW-1185">Reference proteome</keyword>
<evidence type="ECO:0000256" key="4">
    <source>
        <dbReference type="RuleBase" id="RU004203"/>
    </source>
</evidence>
<dbReference type="InterPro" id="IPR001353">
    <property type="entry name" value="Proteasome_sua/b"/>
</dbReference>
<feature type="non-terminal residue" evidence="7">
    <location>
        <position position="1"/>
    </location>
</feature>
<comment type="subunit">
    <text evidence="4">Component of the proteasome complex.</text>
</comment>
<feature type="compositionally biased region" description="Polar residues" evidence="5">
    <location>
        <begin position="1"/>
        <end position="16"/>
    </location>
</feature>
<evidence type="ECO:0000256" key="1">
    <source>
        <dbReference type="ARBA" id="ARBA00022490"/>
    </source>
</evidence>
<dbReference type="CTD" id="5698"/>
<dbReference type="InterPro" id="IPR016050">
    <property type="entry name" value="Proteasome_bsu_CS"/>
</dbReference>
<dbReference type="PANTHER" id="PTHR32194:SF12">
    <property type="entry name" value="PROTEASOME SUBUNIT BETA"/>
    <property type="match status" value="1"/>
</dbReference>
<feature type="compositionally biased region" description="Polar residues" evidence="5">
    <location>
        <begin position="28"/>
        <end position="56"/>
    </location>
</feature>
<dbReference type="GO" id="GO:0005737">
    <property type="term" value="C:cytoplasm"/>
    <property type="evidence" value="ECO:0007669"/>
    <property type="project" value="UniProtKB-SubCell"/>
</dbReference>
<feature type="region of interest" description="Disordered" evidence="5">
    <location>
        <begin position="1"/>
        <end position="89"/>
    </location>
</feature>
<reference evidence="7" key="1">
    <citation type="submission" date="2025-08" db="UniProtKB">
        <authorList>
            <consortium name="RefSeq"/>
        </authorList>
    </citation>
    <scope>IDENTIFICATION</scope>
    <source>
        <tissue evidence="7">Spleen</tissue>
    </source>
</reference>
<dbReference type="AlphaFoldDB" id="A0A6P5J659"/>
<dbReference type="RefSeq" id="XP_020829807.1">
    <property type="nucleotide sequence ID" value="XM_020974148.1"/>
</dbReference>
<proteinExistence type="inferred from homology"/>
<keyword evidence="2 4" id="KW-0647">Proteasome</keyword>
<dbReference type="GO" id="GO:0005839">
    <property type="term" value="C:proteasome core complex"/>
    <property type="evidence" value="ECO:0007669"/>
    <property type="project" value="InterPro"/>
</dbReference>
<dbReference type="GO" id="GO:0005634">
    <property type="term" value="C:nucleus"/>
    <property type="evidence" value="ECO:0007669"/>
    <property type="project" value="UniProtKB-SubCell"/>
</dbReference>
<evidence type="ECO:0000256" key="3">
    <source>
        <dbReference type="ARBA" id="ARBA00023145"/>
    </source>
</evidence>
<feature type="region of interest" description="Disordered" evidence="5">
    <location>
        <begin position="287"/>
        <end position="310"/>
    </location>
</feature>